<dbReference type="AlphaFoldDB" id="A0A0S2IWI7"/>
<gene>
    <name evidence="2" type="ORF">LBBP_03831</name>
</gene>
<dbReference type="EMBL" id="CP012029">
    <property type="protein sequence ID" value="ALO27992.1"/>
    <property type="molecule type" value="Genomic_DNA"/>
</dbReference>
<sequence length="87" mass="9944">MHLILNDRGETISPMEPPENVDDRNGCANHEFKLPKAKYPATARTIGAWMYGLMVLILRICSNAVETKKTILCQKVFFYFQKILLGE</sequence>
<proteinExistence type="predicted"/>
<feature type="compositionally biased region" description="Basic and acidic residues" evidence="1">
    <location>
        <begin position="1"/>
        <end position="10"/>
    </location>
</feature>
<name>A0A0S2IWI7_LEPBO</name>
<evidence type="ECO:0000313" key="3">
    <source>
        <dbReference type="Proteomes" id="UP000058857"/>
    </source>
</evidence>
<dbReference type="PATRIC" id="fig|280505.15.peg.3733"/>
<accession>A0A0S2IWI7</accession>
<evidence type="ECO:0000313" key="2">
    <source>
        <dbReference type="EMBL" id="ALO27992.1"/>
    </source>
</evidence>
<protein>
    <submittedName>
        <fullName evidence="2">Uncharacterized protein</fullName>
    </submittedName>
</protein>
<organism evidence="2">
    <name type="scientific">Leptospira borgpetersenii serovar Ballum</name>
    <dbReference type="NCBI Taxonomy" id="280505"/>
    <lineage>
        <taxon>Bacteria</taxon>
        <taxon>Pseudomonadati</taxon>
        <taxon>Spirochaetota</taxon>
        <taxon>Spirochaetia</taxon>
        <taxon>Leptospirales</taxon>
        <taxon>Leptospiraceae</taxon>
        <taxon>Leptospira</taxon>
    </lineage>
</organism>
<feature type="region of interest" description="Disordered" evidence="1">
    <location>
        <begin position="1"/>
        <end position="24"/>
    </location>
</feature>
<evidence type="ECO:0000256" key="1">
    <source>
        <dbReference type="SAM" id="MobiDB-lite"/>
    </source>
</evidence>
<dbReference type="Proteomes" id="UP000058857">
    <property type="component" value="Chromosome 1"/>
</dbReference>
<reference evidence="2 3" key="1">
    <citation type="journal article" date="2015" name="PLoS Negl. Trop. Dis.">
        <title>Distribution of Plasmids in Distinct Leptospira Pathogenic Species.</title>
        <authorList>
            <person name="Wang Y."/>
            <person name="Zhuang X."/>
            <person name="Zhong Y."/>
            <person name="Zhang C."/>
            <person name="Zhang Y."/>
            <person name="Zeng L."/>
            <person name="Zhu Y."/>
            <person name="He P."/>
            <person name="Dong K."/>
            <person name="Pal U."/>
            <person name="Guo X."/>
            <person name="Qin J."/>
        </authorList>
    </citation>
    <scope>NUCLEOTIDE SEQUENCE [LARGE SCALE GENOMIC DNA]</scope>
    <source>
        <strain evidence="2 3">56604</strain>
    </source>
</reference>